<dbReference type="Gene3D" id="3.30.160.390">
    <property type="entry name" value="Integrase, DNA-binding domain"/>
    <property type="match status" value="1"/>
</dbReference>
<accession>G0JNH4</accession>
<protein>
    <submittedName>
        <fullName evidence="8">Integrase family protein</fullName>
    </submittedName>
</protein>
<dbReference type="KEGG" id="afi:Acife_1036"/>
<dbReference type="STRING" id="743299.Acife_1036"/>
<dbReference type="PROSITE" id="PS51898">
    <property type="entry name" value="TYR_RECOMBINASE"/>
    <property type="match status" value="1"/>
</dbReference>
<name>G0JNH4_9PROT</name>
<dbReference type="GO" id="GO:0015074">
    <property type="term" value="P:DNA integration"/>
    <property type="evidence" value="ECO:0007669"/>
    <property type="project" value="UniProtKB-KW"/>
</dbReference>
<dbReference type="Pfam" id="PF13356">
    <property type="entry name" value="Arm-DNA-bind_3"/>
    <property type="match status" value="1"/>
</dbReference>
<reference evidence="8 9" key="1">
    <citation type="journal article" date="2011" name="J. Bacteriol.">
        <title>Draft genome of the psychrotolerant acidophile Acidithiobacillus ferrivorans SS3.</title>
        <authorList>
            <person name="Liljeqvist M."/>
            <person name="Valdes J."/>
            <person name="Holmes D.S."/>
            <person name="Dopson M."/>
        </authorList>
    </citation>
    <scope>NUCLEOTIDE SEQUENCE [LARGE SCALE GENOMIC DNA]</scope>
    <source>
        <strain evidence="8 9">SS3</strain>
    </source>
</reference>
<dbReference type="Pfam" id="PF00589">
    <property type="entry name" value="Phage_integrase"/>
    <property type="match status" value="1"/>
</dbReference>
<evidence type="ECO:0000256" key="4">
    <source>
        <dbReference type="ARBA" id="ARBA00023172"/>
    </source>
</evidence>
<dbReference type="GO" id="GO:0003677">
    <property type="term" value="F:DNA binding"/>
    <property type="evidence" value="ECO:0007669"/>
    <property type="project" value="UniProtKB-UniRule"/>
</dbReference>
<dbReference type="Pfam" id="PF22022">
    <property type="entry name" value="Phage_int_M"/>
    <property type="match status" value="1"/>
</dbReference>
<evidence type="ECO:0000313" key="9">
    <source>
        <dbReference type="Proteomes" id="UP000009220"/>
    </source>
</evidence>
<keyword evidence="3 5" id="KW-0238">DNA-binding</keyword>
<dbReference type="Proteomes" id="UP000009220">
    <property type="component" value="Chromosome"/>
</dbReference>
<organism evidence="8 9">
    <name type="scientific">Acidithiobacillus ferrivorans SS3</name>
    <dbReference type="NCBI Taxonomy" id="743299"/>
    <lineage>
        <taxon>Bacteria</taxon>
        <taxon>Pseudomonadati</taxon>
        <taxon>Pseudomonadota</taxon>
        <taxon>Acidithiobacillia</taxon>
        <taxon>Acidithiobacillales</taxon>
        <taxon>Acidithiobacillaceae</taxon>
        <taxon>Acidithiobacillus</taxon>
    </lineage>
</organism>
<evidence type="ECO:0000256" key="5">
    <source>
        <dbReference type="PROSITE-ProRule" id="PRU01248"/>
    </source>
</evidence>
<feature type="domain" description="Core-binding (CB)" evidence="7">
    <location>
        <begin position="110"/>
        <end position="189"/>
    </location>
</feature>
<sequence length="430" mass="47040">MASKLLNAITVRDIKPDVVERIHRDGNGLELRVYPSGGKIWQLRYQFGTTRRIMRLGEYPALSLAGARIKADDAHKLFDAGTDPKAYAEEQEQAKIEAERIAKMEQAARKTFADVFMEWHSTKLSQRKDGAEMLRAVGKDVLSVVGQKEMGTVTRADLLACLDAVSARGAPVMANRVLTTLKTFFGWAQLREMVSVDPLAPVKAADVGGKEPGRNRVLSGVEIVDLFRKLPECGLSPMVQTALLISLATGCRIGEIAKAEWAHVSMTKKTWVIPAGNAKNGIEHTITLSPFALGLFTSLQATRESLWVMPSPMKIGSRIAEKGIGAAVYDRQTQGPQRQGRTAATGSLVLEGGHWTPHDLRRSCATGMQKLGVMPAVIDAVLNHKESKGVTQIYQRYDYSTEMADAWAKWGRHLTNLRAQAKGIALVAGD</sequence>
<dbReference type="PANTHER" id="PTHR30629">
    <property type="entry name" value="PROPHAGE INTEGRASE"/>
    <property type="match status" value="1"/>
</dbReference>
<dbReference type="InterPro" id="IPR013762">
    <property type="entry name" value="Integrase-like_cat_sf"/>
</dbReference>
<dbReference type="PANTHER" id="PTHR30629:SF2">
    <property type="entry name" value="PROPHAGE INTEGRASE INTS-RELATED"/>
    <property type="match status" value="1"/>
</dbReference>
<dbReference type="eggNOG" id="COG0582">
    <property type="taxonomic scope" value="Bacteria"/>
</dbReference>
<gene>
    <name evidence="8" type="ORF">Acife_1036</name>
</gene>
<dbReference type="EMBL" id="CP002985">
    <property type="protein sequence ID" value="AEM47204.1"/>
    <property type="molecule type" value="Genomic_DNA"/>
</dbReference>
<evidence type="ECO:0000259" key="6">
    <source>
        <dbReference type="PROSITE" id="PS51898"/>
    </source>
</evidence>
<dbReference type="InterPro" id="IPR038488">
    <property type="entry name" value="Integrase_DNA-bd_sf"/>
</dbReference>
<dbReference type="InterPro" id="IPR010998">
    <property type="entry name" value="Integrase_recombinase_N"/>
</dbReference>
<feature type="domain" description="Tyr recombinase" evidence="6">
    <location>
        <begin position="213"/>
        <end position="408"/>
    </location>
</feature>
<dbReference type="SUPFAM" id="SSF56349">
    <property type="entry name" value="DNA breaking-rejoining enzymes"/>
    <property type="match status" value="1"/>
</dbReference>
<dbReference type="InterPro" id="IPR044068">
    <property type="entry name" value="CB"/>
</dbReference>
<dbReference type="InterPro" id="IPR002104">
    <property type="entry name" value="Integrase_catalytic"/>
</dbReference>
<dbReference type="AlphaFoldDB" id="G0JNH4"/>
<dbReference type="CDD" id="cd00801">
    <property type="entry name" value="INT_P4_C"/>
    <property type="match status" value="1"/>
</dbReference>
<dbReference type="InterPro" id="IPR025166">
    <property type="entry name" value="Integrase_DNA_bind_dom"/>
</dbReference>
<proteinExistence type="inferred from homology"/>
<keyword evidence="2" id="KW-0229">DNA integration</keyword>
<dbReference type="InterPro" id="IPR011010">
    <property type="entry name" value="DNA_brk_join_enz"/>
</dbReference>
<dbReference type="PROSITE" id="PS51900">
    <property type="entry name" value="CB"/>
    <property type="match status" value="1"/>
</dbReference>
<dbReference type="Gene3D" id="1.10.443.10">
    <property type="entry name" value="Intergrase catalytic core"/>
    <property type="match status" value="1"/>
</dbReference>
<dbReference type="RefSeq" id="WP_014028461.1">
    <property type="nucleotide sequence ID" value="NC_015942.1"/>
</dbReference>
<evidence type="ECO:0000259" key="7">
    <source>
        <dbReference type="PROSITE" id="PS51900"/>
    </source>
</evidence>
<evidence type="ECO:0000256" key="1">
    <source>
        <dbReference type="ARBA" id="ARBA00008857"/>
    </source>
</evidence>
<dbReference type="InterPro" id="IPR050808">
    <property type="entry name" value="Phage_Integrase"/>
</dbReference>
<dbReference type="HOGENOM" id="CLU_027562_0_4_6"/>
<evidence type="ECO:0000256" key="2">
    <source>
        <dbReference type="ARBA" id="ARBA00022908"/>
    </source>
</evidence>
<keyword evidence="4" id="KW-0233">DNA recombination</keyword>
<evidence type="ECO:0000313" key="8">
    <source>
        <dbReference type="EMBL" id="AEM47204.1"/>
    </source>
</evidence>
<comment type="similarity">
    <text evidence="1">Belongs to the 'phage' integrase family.</text>
</comment>
<dbReference type="Gene3D" id="1.10.150.130">
    <property type="match status" value="1"/>
</dbReference>
<dbReference type="GO" id="GO:0006310">
    <property type="term" value="P:DNA recombination"/>
    <property type="evidence" value="ECO:0007669"/>
    <property type="project" value="UniProtKB-KW"/>
</dbReference>
<evidence type="ECO:0000256" key="3">
    <source>
        <dbReference type="ARBA" id="ARBA00023125"/>
    </source>
</evidence>
<dbReference type="InterPro" id="IPR053876">
    <property type="entry name" value="Phage_int_M"/>
</dbReference>